<reference evidence="5 6" key="1">
    <citation type="submission" date="2006-12" db="EMBL/GenBank/DDBJ databases">
        <title>Complete sequence of Shewanella amazonensis SB2B.</title>
        <authorList>
            <consortium name="US DOE Joint Genome Institute"/>
            <person name="Copeland A."/>
            <person name="Lucas S."/>
            <person name="Lapidus A."/>
            <person name="Barry K."/>
            <person name="Detter J.C."/>
            <person name="Glavina del Rio T."/>
            <person name="Hammon N."/>
            <person name="Israni S."/>
            <person name="Dalin E."/>
            <person name="Tice H."/>
            <person name="Pitluck S."/>
            <person name="Munk A.C."/>
            <person name="Brettin T."/>
            <person name="Bruce D."/>
            <person name="Han C."/>
            <person name="Tapia R."/>
            <person name="Gilna P."/>
            <person name="Schmutz J."/>
            <person name="Larimer F."/>
            <person name="Land M."/>
            <person name="Hauser L."/>
            <person name="Kyrpides N."/>
            <person name="Mikhailova N."/>
            <person name="Fredrickson J."/>
            <person name="Richardson P."/>
        </authorList>
    </citation>
    <scope>NUCLEOTIDE SEQUENCE [LARGE SCALE GENOMIC DNA]</scope>
    <source>
        <strain evidence="6">ATCC BAA-1098 / SB2B</strain>
    </source>
</reference>
<dbReference type="MEROPS" id="S13.001"/>
<dbReference type="PRINTS" id="PR00922">
    <property type="entry name" value="DADACBPTASE3"/>
</dbReference>
<keyword evidence="5" id="KW-0121">Carboxypeptidase</keyword>
<dbReference type="Pfam" id="PF02113">
    <property type="entry name" value="Peptidase_S13"/>
    <property type="match status" value="1"/>
</dbReference>
<keyword evidence="5" id="KW-0645">Protease</keyword>
<dbReference type="InterPro" id="IPR012338">
    <property type="entry name" value="Beta-lactam/transpept-like"/>
</dbReference>
<evidence type="ECO:0000256" key="4">
    <source>
        <dbReference type="SAM" id="Phobius"/>
    </source>
</evidence>
<sequence>MKGLQATKMTKALVRSLAGLSISFAFGVGATPWLSLDVESTVTASPSASGQPLEATEVPDNALVEPLLPEPTPIKEERGAEPAFFADTPSSIPPASSLSPLKDIAPAWYLAIKPKQTNVAVLAVDLKTQQVIISDNSERAMLPASVQKLLLALAAQHTLGPDFRFHTQLFVQGFKPPVLERLYIGFSGDPLLTSAELSALLGSLKQQGVRTINQVYLVSAVDKSDKAPGWVWDDLGVCYASPVAEFSLDKNCVKASLRPTEKGDGTYVRLAKDAAISIENQLNYRPGASFKECSPHLSVVGPNRYLLHGCYSGKQALPLSIAVTDTDAWLQEKVAGLLKAAGFNSHTPKRLHTLPANAHLIADHQSATMDSLLSEMLKESDNLIADALLKQLGKRKGQDESDFYQGSKEMAANLTLLGVDLSSANLVDGSGLSRYNLLNARQLMQTLLLIHHTEAYASLKDGLPVSGKDGTLLYKRGFNSLPLKDRVQAKTGSMQGVSNLAGFLRSGDREYAFVVLENGLVEPESQNGKRKPGFAATLLKALLQHEPQIMSAQK</sequence>
<dbReference type="eggNOG" id="COG2027">
    <property type="taxonomic scope" value="Bacteria"/>
</dbReference>
<dbReference type="GO" id="GO:0009002">
    <property type="term" value="F:serine-type D-Ala-D-Ala carboxypeptidase activity"/>
    <property type="evidence" value="ECO:0007669"/>
    <property type="project" value="UniProtKB-EC"/>
</dbReference>
<feature type="transmembrane region" description="Helical" evidence="4">
    <location>
        <begin position="12"/>
        <end position="34"/>
    </location>
</feature>
<dbReference type="NCBIfam" id="TIGR00666">
    <property type="entry name" value="PBP4"/>
    <property type="match status" value="1"/>
</dbReference>
<dbReference type="GO" id="GO:0006508">
    <property type="term" value="P:proteolysis"/>
    <property type="evidence" value="ECO:0007669"/>
    <property type="project" value="InterPro"/>
</dbReference>
<organism evidence="5 6">
    <name type="scientific">Shewanella amazonensis (strain ATCC BAA-1098 / SB2B)</name>
    <dbReference type="NCBI Taxonomy" id="326297"/>
    <lineage>
        <taxon>Bacteria</taxon>
        <taxon>Pseudomonadati</taxon>
        <taxon>Pseudomonadota</taxon>
        <taxon>Gammaproteobacteria</taxon>
        <taxon>Alteromonadales</taxon>
        <taxon>Shewanellaceae</taxon>
        <taxon>Shewanella</taxon>
    </lineage>
</organism>
<feature type="region of interest" description="Disordered" evidence="3">
    <location>
        <begin position="45"/>
        <end position="66"/>
    </location>
</feature>
<evidence type="ECO:0000313" key="6">
    <source>
        <dbReference type="Proteomes" id="UP000009175"/>
    </source>
</evidence>
<proteinExistence type="inferred from homology"/>
<evidence type="ECO:0000256" key="2">
    <source>
        <dbReference type="ARBA" id="ARBA00022801"/>
    </source>
</evidence>
<dbReference type="Gene3D" id="3.40.710.10">
    <property type="entry name" value="DD-peptidase/beta-lactamase superfamily"/>
    <property type="match status" value="2"/>
</dbReference>
<keyword evidence="4" id="KW-0812">Transmembrane</keyword>
<accession>A1S6E3</accession>
<keyword evidence="2 5" id="KW-0378">Hydrolase</keyword>
<dbReference type="GO" id="GO:0000270">
    <property type="term" value="P:peptidoglycan metabolic process"/>
    <property type="evidence" value="ECO:0007669"/>
    <property type="project" value="TreeGrafter"/>
</dbReference>
<keyword evidence="4" id="KW-1133">Transmembrane helix</keyword>
<dbReference type="EMBL" id="CP000507">
    <property type="protein sequence ID" value="ABL99949.1"/>
    <property type="molecule type" value="Genomic_DNA"/>
</dbReference>
<keyword evidence="6" id="KW-1185">Reference proteome</keyword>
<name>A1S6E3_SHEAM</name>
<dbReference type="EC" id="3.4.16.4" evidence="5"/>
<evidence type="ECO:0000313" key="5">
    <source>
        <dbReference type="EMBL" id="ABL99949.1"/>
    </source>
</evidence>
<gene>
    <name evidence="5" type="ordered locus">Sama_1744</name>
</gene>
<dbReference type="InterPro" id="IPR000667">
    <property type="entry name" value="Peptidase_S13"/>
</dbReference>
<dbReference type="PANTHER" id="PTHR30023:SF0">
    <property type="entry name" value="PENICILLIN-SENSITIVE CARBOXYPEPTIDASE A"/>
    <property type="match status" value="1"/>
</dbReference>
<protein>
    <submittedName>
        <fullName evidence="5">Serine-type D-Ala-D-Ala carboxypeptidase</fullName>
        <ecNumber evidence="5">3.4.16.4</ecNumber>
    </submittedName>
</protein>
<dbReference type="AlphaFoldDB" id="A1S6E3"/>
<dbReference type="Gene3D" id="3.50.80.20">
    <property type="entry name" value="D-Ala-D-Ala carboxypeptidase C, peptidase S13"/>
    <property type="match status" value="1"/>
</dbReference>
<dbReference type="STRING" id="326297.Sama_1744"/>
<dbReference type="PANTHER" id="PTHR30023">
    <property type="entry name" value="D-ALANYL-D-ALANINE CARBOXYPEPTIDASE"/>
    <property type="match status" value="1"/>
</dbReference>
<comment type="similarity">
    <text evidence="1">Belongs to the peptidase S13 family.</text>
</comment>
<evidence type="ECO:0000256" key="3">
    <source>
        <dbReference type="SAM" id="MobiDB-lite"/>
    </source>
</evidence>
<evidence type="ECO:0000256" key="1">
    <source>
        <dbReference type="ARBA" id="ARBA00006096"/>
    </source>
</evidence>
<dbReference type="SUPFAM" id="SSF56601">
    <property type="entry name" value="beta-lactamase/transpeptidase-like"/>
    <property type="match status" value="1"/>
</dbReference>
<dbReference type="HOGENOM" id="CLU_017692_1_1_6"/>
<dbReference type="Proteomes" id="UP000009175">
    <property type="component" value="Chromosome"/>
</dbReference>
<keyword evidence="4" id="KW-0472">Membrane</keyword>
<dbReference type="KEGG" id="saz:Sama_1744"/>